<gene>
    <name evidence="3" type="ORF">GOODEAATRI_002815</name>
</gene>
<dbReference type="InterPro" id="IPR027523">
    <property type="entry name" value="CLU_prot"/>
</dbReference>
<feature type="compositionally biased region" description="Polar residues" evidence="1">
    <location>
        <begin position="53"/>
        <end position="70"/>
    </location>
</feature>
<dbReference type="EMBL" id="JAHRIO010020095">
    <property type="protein sequence ID" value="MEQ2164075.1"/>
    <property type="molecule type" value="Genomic_DNA"/>
</dbReference>
<sequence>MPAITETSDAPTDGKADMTQTTAAEVSTDSTGPVDNSASTAPQVATESEENSSKPTTNGPVDPAGTQNGECKSPLEGKELEESIPGLAQAKELAETLVSEDGSGIDPKSREVVLNACKAVGSISTTSFDIRFNPDIFSPGVRFPEDALEDIQKQKQLLKDAAAFLVTCQVPSLVRTVLEFVDKTPAKAQLEHFYVSLTPKLGIHFLNCFLSSFPDAVAHLPADELVSRRKSRKRRNRVPGGGDNTAWASLTPSELWKNIAAEAQSYYHFKIQW</sequence>
<dbReference type="PANTHER" id="PTHR12601">
    <property type="entry name" value="EUKARYOTIC TRANSLATION INITIATION FACTOR 3 SUBUNIT EIF-3"/>
    <property type="match status" value="1"/>
</dbReference>
<evidence type="ECO:0000259" key="2">
    <source>
        <dbReference type="Pfam" id="PF12807"/>
    </source>
</evidence>
<dbReference type="InterPro" id="IPR033646">
    <property type="entry name" value="CLU-central"/>
</dbReference>
<name>A0ABV0MY71_9TELE</name>
<evidence type="ECO:0000256" key="1">
    <source>
        <dbReference type="SAM" id="MobiDB-lite"/>
    </source>
</evidence>
<protein>
    <recommendedName>
        <fullName evidence="2">CLU central domain-containing protein</fullName>
    </recommendedName>
</protein>
<proteinExistence type="predicted"/>
<feature type="domain" description="CLU central" evidence="2">
    <location>
        <begin position="190"/>
        <end position="272"/>
    </location>
</feature>
<feature type="compositionally biased region" description="Polar residues" evidence="1">
    <location>
        <begin position="1"/>
        <end position="10"/>
    </location>
</feature>
<keyword evidence="4" id="KW-1185">Reference proteome</keyword>
<feature type="compositionally biased region" description="Polar residues" evidence="1">
    <location>
        <begin position="18"/>
        <end position="46"/>
    </location>
</feature>
<organism evidence="3 4">
    <name type="scientific">Goodea atripinnis</name>
    <dbReference type="NCBI Taxonomy" id="208336"/>
    <lineage>
        <taxon>Eukaryota</taxon>
        <taxon>Metazoa</taxon>
        <taxon>Chordata</taxon>
        <taxon>Craniata</taxon>
        <taxon>Vertebrata</taxon>
        <taxon>Euteleostomi</taxon>
        <taxon>Actinopterygii</taxon>
        <taxon>Neopterygii</taxon>
        <taxon>Teleostei</taxon>
        <taxon>Neoteleostei</taxon>
        <taxon>Acanthomorphata</taxon>
        <taxon>Ovalentaria</taxon>
        <taxon>Atherinomorphae</taxon>
        <taxon>Cyprinodontiformes</taxon>
        <taxon>Goodeidae</taxon>
        <taxon>Goodea</taxon>
    </lineage>
</organism>
<reference evidence="3 4" key="1">
    <citation type="submission" date="2021-06" db="EMBL/GenBank/DDBJ databases">
        <authorList>
            <person name="Palmer J.M."/>
        </authorList>
    </citation>
    <scope>NUCLEOTIDE SEQUENCE [LARGE SCALE GENOMIC DNA]</scope>
    <source>
        <strain evidence="3 4">GA_2019</strain>
        <tissue evidence="3">Muscle</tissue>
    </source>
</reference>
<evidence type="ECO:0000313" key="4">
    <source>
        <dbReference type="Proteomes" id="UP001476798"/>
    </source>
</evidence>
<dbReference type="Proteomes" id="UP001476798">
    <property type="component" value="Unassembled WGS sequence"/>
</dbReference>
<accession>A0ABV0MY71</accession>
<feature type="region of interest" description="Disordered" evidence="1">
    <location>
        <begin position="1"/>
        <end position="73"/>
    </location>
</feature>
<dbReference type="Pfam" id="PF12807">
    <property type="entry name" value="eIF3_p135"/>
    <property type="match status" value="1"/>
</dbReference>
<dbReference type="PANTHER" id="PTHR12601:SF10">
    <property type="entry name" value="CLUSTERED MITOCHONDRIA PROTEIN HOMOLOG"/>
    <property type="match status" value="1"/>
</dbReference>
<comment type="caution">
    <text evidence="3">The sequence shown here is derived from an EMBL/GenBank/DDBJ whole genome shotgun (WGS) entry which is preliminary data.</text>
</comment>
<evidence type="ECO:0000313" key="3">
    <source>
        <dbReference type="EMBL" id="MEQ2164075.1"/>
    </source>
</evidence>